<gene>
    <name evidence="1" type="ORF">GCM10010992_08490</name>
</gene>
<reference evidence="2" key="1">
    <citation type="journal article" date="2019" name="Int. J. Syst. Evol. Microbiol.">
        <title>The Global Catalogue of Microorganisms (GCM) 10K type strain sequencing project: providing services to taxonomists for standard genome sequencing and annotation.</title>
        <authorList>
            <consortium name="The Broad Institute Genomics Platform"/>
            <consortium name="The Broad Institute Genome Sequencing Center for Infectious Disease"/>
            <person name="Wu L."/>
            <person name="Ma J."/>
        </authorList>
    </citation>
    <scope>NUCLEOTIDE SEQUENCE [LARGE SCALE GENOMIC DNA]</scope>
    <source>
        <strain evidence="2">CGMCC 1.7656</strain>
    </source>
</reference>
<accession>A0ABQ2NGI5</accession>
<protein>
    <recommendedName>
        <fullName evidence="3">Lipoprotein</fullName>
    </recommendedName>
</protein>
<evidence type="ECO:0008006" key="3">
    <source>
        <dbReference type="Google" id="ProtNLM"/>
    </source>
</evidence>
<keyword evidence="2" id="KW-1185">Reference proteome</keyword>
<sequence>MKRLFLIPLAFAIIACNKNGENNAKKIDSTKIIDSMNVIIKKHNDSIRALNSKNHFEDLSGTHQLTFSADDGTTLSGTVKFIKIMSDGYEVKGQAKSGKNSLIIDGKADRVTKKHINFYGEITQTINGKTESKKKSNTFRDEGKGKFFRLQQKVNSEGFVDYIDIHY</sequence>
<evidence type="ECO:0000313" key="2">
    <source>
        <dbReference type="Proteomes" id="UP000620064"/>
    </source>
</evidence>
<proteinExistence type="predicted"/>
<name>A0ABQ2NGI5_9FLAO</name>
<dbReference type="PROSITE" id="PS51257">
    <property type="entry name" value="PROKAR_LIPOPROTEIN"/>
    <property type="match status" value="1"/>
</dbReference>
<evidence type="ECO:0000313" key="1">
    <source>
        <dbReference type="EMBL" id="GGP02768.1"/>
    </source>
</evidence>
<dbReference type="EMBL" id="BMLV01000002">
    <property type="protein sequence ID" value="GGP02768.1"/>
    <property type="molecule type" value="Genomic_DNA"/>
</dbReference>
<dbReference type="Proteomes" id="UP000620064">
    <property type="component" value="Unassembled WGS sequence"/>
</dbReference>
<comment type="caution">
    <text evidence="1">The sequence shown here is derived from an EMBL/GenBank/DDBJ whole genome shotgun (WGS) entry which is preliminary data.</text>
</comment>
<dbReference type="RefSeq" id="WP_188616851.1">
    <property type="nucleotide sequence ID" value="NZ_BMLV01000002.1"/>
</dbReference>
<organism evidence="1 2">
    <name type="scientific">Cloacibacterium rupense</name>
    <dbReference type="NCBI Taxonomy" id="517423"/>
    <lineage>
        <taxon>Bacteria</taxon>
        <taxon>Pseudomonadati</taxon>
        <taxon>Bacteroidota</taxon>
        <taxon>Flavobacteriia</taxon>
        <taxon>Flavobacteriales</taxon>
        <taxon>Weeksellaceae</taxon>
    </lineage>
</organism>